<sequence length="78" mass="8659">MNLVADARAFAERYRDAKRLSGTAMANLPHRKTVAAMSQPQTANDRRPPRENREPCPFCATRGDLGCCHFAPFKAAPE</sequence>
<dbReference type="Proteomes" id="UP001335183">
    <property type="component" value="Chromosome"/>
</dbReference>
<dbReference type="EMBL" id="CP144918">
    <property type="protein sequence ID" value="WWA47031.1"/>
    <property type="molecule type" value="Genomic_DNA"/>
</dbReference>
<protein>
    <submittedName>
        <fullName evidence="1">Uncharacterized protein</fullName>
    </submittedName>
</protein>
<proteinExistence type="predicted"/>
<evidence type="ECO:0000313" key="2">
    <source>
        <dbReference type="Proteomes" id="UP001335183"/>
    </source>
</evidence>
<reference evidence="1 2" key="1">
    <citation type="submission" date="2024-02" db="EMBL/GenBank/DDBJ databases">
        <title>The whole genome sequence of five bacterial samples isolated from Abu Dhabi Sabkha-shore region.</title>
        <authorList>
            <person name="Sudalaimuthuasari N."/>
            <person name="Sarfraz B."/>
            <person name="Tuyisabe J.D."/>
            <person name="Mugisha Ntwali L.D.M."/>
            <person name="Ali A.I.A.A."/>
            <person name="Almansoori S.Z.A."/>
            <person name="Alajami H.S.A."/>
            <person name="Almeqbaali A.A.S."/>
            <person name="Kundu B."/>
            <person name="Saeed E.E."/>
            <person name="Sukumarinath V."/>
            <person name="Mishra A.K."/>
            <person name="Hazzouri K.M."/>
            <person name="Almaskari R."/>
            <person name="Sharma A.K."/>
            <person name="Amiri K.M.A."/>
        </authorList>
    </citation>
    <scope>NUCLEOTIDE SEQUENCE [LARGE SCALE GENOMIC DNA]</scope>
    <source>
        <strain evidence="2">kcgeb_sd</strain>
    </source>
</reference>
<accession>A0ABZ2D5C6</accession>
<dbReference type="RefSeq" id="WP_338445922.1">
    <property type="nucleotide sequence ID" value="NZ_CP144918.1"/>
</dbReference>
<keyword evidence="2" id="KW-1185">Reference proteome</keyword>
<gene>
    <name evidence="1" type="ORF">V5F89_12305</name>
</gene>
<evidence type="ECO:0000313" key="1">
    <source>
        <dbReference type="EMBL" id="WWA47031.1"/>
    </source>
</evidence>
<name>A0ABZ2D5C6_9SPHN</name>
<organism evidence="1 2">
    <name type="scientific">Pelagerythrobacter marensis</name>
    <dbReference type="NCBI Taxonomy" id="543877"/>
    <lineage>
        <taxon>Bacteria</taxon>
        <taxon>Pseudomonadati</taxon>
        <taxon>Pseudomonadota</taxon>
        <taxon>Alphaproteobacteria</taxon>
        <taxon>Sphingomonadales</taxon>
        <taxon>Erythrobacteraceae</taxon>
        <taxon>Pelagerythrobacter</taxon>
    </lineage>
</organism>